<dbReference type="InterPro" id="IPR027379">
    <property type="entry name" value="CLS_N"/>
</dbReference>
<evidence type="ECO:0000256" key="5">
    <source>
        <dbReference type="ARBA" id="ARBA00023136"/>
    </source>
</evidence>
<dbReference type="GO" id="GO:0005886">
    <property type="term" value="C:plasma membrane"/>
    <property type="evidence" value="ECO:0007669"/>
    <property type="project" value="UniProtKB-SubCell"/>
</dbReference>
<reference evidence="9" key="1">
    <citation type="submission" date="2023-02" db="EMBL/GenBank/DDBJ databases">
        <title>Nocardiopsis ansamitocini NBRC 112285.</title>
        <authorList>
            <person name="Ichikawa N."/>
            <person name="Sato H."/>
            <person name="Tonouchi N."/>
        </authorList>
    </citation>
    <scope>NUCLEOTIDE SEQUENCE</scope>
    <source>
        <strain evidence="9">NBRC 112285</strain>
    </source>
</reference>
<gene>
    <name evidence="9" type="ORF">Nans01_13980</name>
</gene>
<sequence>MGMDETGAAGGAFATAALIIGAVLALLVVVLIIAALISILIHKNLTAGGKLLWVLGVLYLPVLGSVAWFVVGKKGYLNRLVGVDKGYRREAVSPGQHSDQRHGPHGLGGAPA</sequence>
<evidence type="ECO:0000256" key="6">
    <source>
        <dbReference type="SAM" id="MobiDB-lite"/>
    </source>
</evidence>
<feature type="transmembrane region" description="Helical" evidence="7">
    <location>
        <begin position="51"/>
        <end position="71"/>
    </location>
</feature>
<evidence type="ECO:0000313" key="10">
    <source>
        <dbReference type="Proteomes" id="UP001165092"/>
    </source>
</evidence>
<name>A0A9W6P4S0_9ACTN</name>
<keyword evidence="5 7" id="KW-0472">Membrane</keyword>
<evidence type="ECO:0000259" key="8">
    <source>
        <dbReference type="Pfam" id="PF13396"/>
    </source>
</evidence>
<feature type="region of interest" description="Disordered" evidence="6">
    <location>
        <begin position="91"/>
        <end position="112"/>
    </location>
</feature>
<organism evidence="9 10">
    <name type="scientific">Nocardiopsis ansamitocini</name>
    <dbReference type="NCBI Taxonomy" id="1670832"/>
    <lineage>
        <taxon>Bacteria</taxon>
        <taxon>Bacillati</taxon>
        <taxon>Actinomycetota</taxon>
        <taxon>Actinomycetes</taxon>
        <taxon>Streptosporangiales</taxon>
        <taxon>Nocardiopsidaceae</taxon>
        <taxon>Nocardiopsis</taxon>
    </lineage>
</organism>
<evidence type="ECO:0000256" key="3">
    <source>
        <dbReference type="ARBA" id="ARBA00022692"/>
    </source>
</evidence>
<comment type="subcellular location">
    <subcellularLocation>
        <location evidence="1">Cell membrane</location>
        <topology evidence="1">Multi-pass membrane protein</topology>
    </subcellularLocation>
</comment>
<proteinExistence type="predicted"/>
<comment type="caution">
    <text evidence="9">The sequence shown here is derived from an EMBL/GenBank/DDBJ whole genome shotgun (WGS) entry which is preliminary data.</text>
</comment>
<dbReference type="Proteomes" id="UP001165092">
    <property type="component" value="Unassembled WGS sequence"/>
</dbReference>
<accession>A0A9W6P4S0</accession>
<keyword evidence="4 7" id="KW-1133">Transmembrane helix</keyword>
<keyword evidence="3 7" id="KW-0812">Transmembrane</keyword>
<dbReference type="EMBL" id="BSQG01000002">
    <property type="protein sequence ID" value="GLU47047.1"/>
    <property type="molecule type" value="Genomic_DNA"/>
</dbReference>
<dbReference type="AlphaFoldDB" id="A0A9W6P4S0"/>
<evidence type="ECO:0000256" key="4">
    <source>
        <dbReference type="ARBA" id="ARBA00022989"/>
    </source>
</evidence>
<protein>
    <recommendedName>
        <fullName evidence="8">Cardiolipin synthase N-terminal domain-containing protein</fullName>
    </recommendedName>
</protein>
<dbReference type="Pfam" id="PF13396">
    <property type="entry name" value="PLDc_N"/>
    <property type="match status" value="1"/>
</dbReference>
<keyword evidence="10" id="KW-1185">Reference proteome</keyword>
<evidence type="ECO:0000313" key="9">
    <source>
        <dbReference type="EMBL" id="GLU47047.1"/>
    </source>
</evidence>
<evidence type="ECO:0000256" key="7">
    <source>
        <dbReference type="SAM" id="Phobius"/>
    </source>
</evidence>
<keyword evidence="2" id="KW-1003">Cell membrane</keyword>
<evidence type="ECO:0000256" key="1">
    <source>
        <dbReference type="ARBA" id="ARBA00004651"/>
    </source>
</evidence>
<evidence type="ECO:0000256" key="2">
    <source>
        <dbReference type="ARBA" id="ARBA00022475"/>
    </source>
</evidence>
<feature type="transmembrane region" description="Helical" evidence="7">
    <location>
        <begin position="12"/>
        <end position="39"/>
    </location>
</feature>
<feature type="domain" description="Cardiolipin synthase N-terminal" evidence="8">
    <location>
        <begin position="30"/>
        <end position="72"/>
    </location>
</feature>